<dbReference type="InterPro" id="IPR000515">
    <property type="entry name" value="MetI-like"/>
</dbReference>
<evidence type="ECO:0000313" key="9">
    <source>
        <dbReference type="EMBL" id="XDK34575.1"/>
    </source>
</evidence>
<feature type="transmembrane region" description="Helical" evidence="7">
    <location>
        <begin position="51"/>
        <end position="75"/>
    </location>
</feature>
<dbReference type="CDD" id="cd06261">
    <property type="entry name" value="TM_PBP2"/>
    <property type="match status" value="1"/>
</dbReference>
<keyword evidence="3" id="KW-1003">Cell membrane</keyword>
<gene>
    <name evidence="9" type="ORF">AB4Y30_16115</name>
</gene>
<comment type="subcellular location">
    <subcellularLocation>
        <location evidence="1 7">Cell membrane</location>
        <topology evidence="1 7">Multi-pass membrane protein</topology>
    </subcellularLocation>
</comment>
<protein>
    <submittedName>
        <fullName evidence="9">ABC transporter permease</fullName>
    </submittedName>
</protein>
<evidence type="ECO:0000256" key="3">
    <source>
        <dbReference type="ARBA" id="ARBA00022475"/>
    </source>
</evidence>
<evidence type="ECO:0000256" key="4">
    <source>
        <dbReference type="ARBA" id="ARBA00022692"/>
    </source>
</evidence>
<evidence type="ECO:0000256" key="6">
    <source>
        <dbReference type="ARBA" id="ARBA00023136"/>
    </source>
</evidence>
<reference evidence="9" key="1">
    <citation type="submission" date="2024-07" db="EMBL/GenBank/DDBJ databases">
        <title>Halotolerant mesophilic bacterium Ornithinibacillus sp. 4-3, sp. nov., isolated from soil.</title>
        <authorList>
            <person name="Sidarenka A.V."/>
            <person name="Guliayeva D.E."/>
            <person name="Leanovich S.I."/>
            <person name="Hileuskaya K.S."/>
            <person name="Akhremchuk A.E."/>
            <person name="Sikolenko M.A."/>
            <person name="Valentovich L.N."/>
        </authorList>
    </citation>
    <scope>NUCLEOTIDE SEQUENCE</scope>
    <source>
        <strain evidence="9">4-3</strain>
    </source>
</reference>
<evidence type="ECO:0000259" key="8">
    <source>
        <dbReference type="PROSITE" id="PS50928"/>
    </source>
</evidence>
<dbReference type="Pfam" id="PF00528">
    <property type="entry name" value="BPD_transp_1"/>
    <property type="match status" value="1"/>
</dbReference>
<feature type="transmembrane region" description="Helical" evidence="7">
    <location>
        <begin position="87"/>
        <end position="107"/>
    </location>
</feature>
<accession>A0AB39HVN1</accession>
<comment type="similarity">
    <text evidence="7">Belongs to the binding-protein-dependent transport system permease family.</text>
</comment>
<keyword evidence="4 7" id="KW-0812">Transmembrane</keyword>
<feature type="transmembrane region" description="Helical" evidence="7">
    <location>
        <begin position="215"/>
        <end position="237"/>
    </location>
</feature>
<dbReference type="AlphaFoldDB" id="A0AB39HVN1"/>
<dbReference type="PANTHER" id="PTHR43386">
    <property type="entry name" value="OLIGOPEPTIDE TRANSPORT SYSTEM PERMEASE PROTEIN APPC"/>
    <property type="match status" value="1"/>
</dbReference>
<feature type="transmembrane region" description="Helical" evidence="7">
    <location>
        <begin position="161"/>
        <end position="183"/>
    </location>
</feature>
<dbReference type="PANTHER" id="PTHR43386:SF1">
    <property type="entry name" value="D,D-DIPEPTIDE TRANSPORT SYSTEM PERMEASE PROTEIN DDPC-RELATED"/>
    <property type="match status" value="1"/>
</dbReference>
<evidence type="ECO:0000256" key="1">
    <source>
        <dbReference type="ARBA" id="ARBA00004651"/>
    </source>
</evidence>
<feature type="domain" description="ABC transmembrane type-1" evidence="8">
    <location>
        <begin position="48"/>
        <end position="237"/>
    </location>
</feature>
<dbReference type="InterPro" id="IPR050366">
    <property type="entry name" value="BP-dependent_transpt_permease"/>
</dbReference>
<dbReference type="EMBL" id="CP162599">
    <property type="protein sequence ID" value="XDK34575.1"/>
    <property type="molecule type" value="Genomic_DNA"/>
</dbReference>
<dbReference type="SUPFAM" id="SSF161098">
    <property type="entry name" value="MetI-like"/>
    <property type="match status" value="1"/>
</dbReference>
<evidence type="ECO:0000256" key="5">
    <source>
        <dbReference type="ARBA" id="ARBA00022989"/>
    </source>
</evidence>
<dbReference type="InterPro" id="IPR035906">
    <property type="entry name" value="MetI-like_sf"/>
</dbReference>
<keyword evidence="6 7" id="KW-0472">Membrane</keyword>
<sequence length="248" mass="26879">MMIISIFWTPYDPNEMQTEIALQGPSWAHPFGTDNFGRDILSRILEGSKTAFFVGATSIVIALTFGFIIGAVAGYFGGIIDEVLMRIIDAILAIPGILFAIMLVAVFSTGMQNTILALGIMGIPTFARVIRSGFIQVKEFDFVKSSKAKGAGSFRIIFKHILPNIFSSIIVASTLFFSGAILAESGLSYLGLGVQPPDSSWGRMLSEAQVYMTNAPWYIGITGIFIVLLVLGFNMLGDGLRDVSEKKN</sequence>
<proteinExistence type="inferred from homology"/>
<organism evidence="9">
    <name type="scientific">Ornithinibacillus sp. 4-3</name>
    <dbReference type="NCBI Taxonomy" id="3231488"/>
    <lineage>
        <taxon>Bacteria</taxon>
        <taxon>Bacillati</taxon>
        <taxon>Bacillota</taxon>
        <taxon>Bacilli</taxon>
        <taxon>Bacillales</taxon>
        <taxon>Bacillaceae</taxon>
        <taxon>Ornithinibacillus</taxon>
    </lineage>
</organism>
<dbReference type="GO" id="GO:0005886">
    <property type="term" value="C:plasma membrane"/>
    <property type="evidence" value="ECO:0007669"/>
    <property type="project" value="UniProtKB-SubCell"/>
</dbReference>
<keyword evidence="5 7" id="KW-1133">Transmembrane helix</keyword>
<dbReference type="Gene3D" id="1.10.3720.10">
    <property type="entry name" value="MetI-like"/>
    <property type="match status" value="1"/>
</dbReference>
<name>A0AB39HVN1_9BACI</name>
<dbReference type="GO" id="GO:0055085">
    <property type="term" value="P:transmembrane transport"/>
    <property type="evidence" value="ECO:0007669"/>
    <property type="project" value="InterPro"/>
</dbReference>
<dbReference type="PROSITE" id="PS50928">
    <property type="entry name" value="ABC_TM1"/>
    <property type="match status" value="1"/>
</dbReference>
<dbReference type="RefSeq" id="WP_368655244.1">
    <property type="nucleotide sequence ID" value="NZ_CP162599.1"/>
</dbReference>
<keyword evidence="2 7" id="KW-0813">Transport</keyword>
<evidence type="ECO:0000256" key="7">
    <source>
        <dbReference type="RuleBase" id="RU363032"/>
    </source>
</evidence>
<evidence type="ECO:0000256" key="2">
    <source>
        <dbReference type="ARBA" id="ARBA00022448"/>
    </source>
</evidence>